<evidence type="ECO:0000256" key="1">
    <source>
        <dbReference type="SAM" id="MobiDB-lite"/>
    </source>
</evidence>
<feature type="transmembrane region" description="Helical" evidence="2">
    <location>
        <begin position="84"/>
        <end position="113"/>
    </location>
</feature>
<feature type="compositionally biased region" description="Basic and acidic residues" evidence="1">
    <location>
        <begin position="22"/>
        <end position="45"/>
    </location>
</feature>
<keyword evidence="2" id="KW-1133">Transmembrane helix</keyword>
<reference evidence="3 4" key="1">
    <citation type="submission" date="2009-03" db="EMBL/GenBank/DDBJ databases">
        <authorList>
            <person name="Warren W."/>
            <person name="Ye L."/>
            <person name="Minx P."/>
            <person name="Worley K."/>
            <person name="Gibbs R."/>
            <person name="Wilson R.K."/>
        </authorList>
    </citation>
    <scope>NUCLEOTIDE SEQUENCE [LARGE SCALE GENOMIC DNA]</scope>
</reference>
<evidence type="ECO:0000313" key="4">
    <source>
        <dbReference type="Proteomes" id="UP000008225"/>
    </source>
</evidence>
<dbReference type="InterPro" id="IPR048484">
    <property type="entry name" value="LOC400499-like"/>
</dbReference>
<dbReference type="Pfam" id="PF21013">
    <property type="entry name" value="LOC400499"/>
    <property type="match status" value="1"/>
</dbReference>
<accession>A0A8I4A1K5</accession>
<dbReference type="Proteomes" id="UP000008225">
    <property type="component" value="Chromosome 12"/>
</dbReference>
<protein>
    <submittedName>
        <fullName evidence="3">Uncharacterized protein</fullName>
    </submittedName>
</protein>
<evidence type="ECO:0000313" key="3">
    <source>
        <dbReference type="Ensembl" id="ENSCJAP00000083445.1"/>
    </source>
</evidence>
<reference evidence="3" key="3">
    <citation type="submission" date="2025-09" db="UniProtKB">
        <authorList>
            <consortium name="Ensembl"/>
        </authorList>
    </citation>
    <scope>IDENTIFICATION</scope>
</reference>
<keyword evidence="2" id="KW-0812">Transmembrane</keyword>
<feature type="region of interest" description="Disordered" evidence="1">
    <location>
        <begin position="319"/>
        <end position="348"/>
    </location>
</feature>
<feature type="compositionally biased region" description="Basic residues" evidence="1">
    <location>
        <begin position="1"/>
        <end position="10"/>
    </location>
</feature>
<name>A0A8I4A1K5_CALJA</name>
<keyword evidence="2" id="KW-0472">Membrane</keyword>
<evidence type="ECO:0000256" key="2">
    <source>
        <dbReference type="SAM" id="Phobius"/>
    </source>
</evidence>
<dbReference type="AlphaFoldDB" id="A0A8I4A1K5"/>
<keyword evidence="4" id="KW-1185">Reference proteome</keyword>
<organism evidence="3 4">
    <name type="scientific">Callithrix jacchus</name>
    <name type="common">White-tufted-ear marmoset</name>
    <name type="synonym">Simia Jacchus</name>
    <dbReference type="NCBI Taxonomy" id="9483"/>
    <lineage>
        <taxon>Eukaryota</taxon>
        <taxon>Metazoa</taxon>
        <taxon>Chordata</taxon>
        <taxon>Craniata</taxon>
        <taxon>Vertebrata</taxon>
        <taxon>Euteleostomi</taxon>
        <taxon>Mammalia</taxon>
        <taxon>Eutheria</taxon>
        <taxon>Euarchontoglires</taxon>
        <taxon>Primates</taxon>
        <taxon>Haplorrhini</taxon>
        <taxon>Platyrrhini</taxon>
        <taxon>Cebidae</taxon>
        <taxon>Callitrichinae</taxon>
        <taxon>Callithrix</taxon>
        <taxon>Callithrix</taxon>
    </lineage>
</organism>
<dbReference type="Ensembl" id="ENSCJAT00000126243.1">
    <property type="protein sequence ID" value="ENSCJAP00000083445.1"/>
    <property type="gene ID" value="ENSCJAG00000071998.1"/>
</dbReference>
<sequence length="365" mass="40847">MRLRLKKKTQPRLTMRNPGSSGRKEPPRSRDRELAGKTRNQEAKNLDIPALRQEKQRHCIFRMPKHTTSHANNMRQAISFPPDYLYPWHGFLGVLWMLLTIVFLGVSTVGLFLRKITFCRCAQALDRELAESKAAYKRHRWRMRKKKRVPGRHMSEEPAQKRLCLKNAFWRDSGPHSVPMRNSSCVPSEITEKTKQVNMAAAQRHHCSALPCSPYLMADPSGPLMACPSPPPSGCHLGAPPFPSAKGVLGPLITPQLQCPLGPLPASSDGALNLDSPWLMVSVAHRLYWPQSVFQAVLELTLGKAWTLKDLVVSVACSSSGPHQGRQDRDLHSSYHLPPVSSVKPPTLPGFWPLRSFSGEEADKS</sequence>
<reference evidence="3" key="2">
    <citation type="submission" date="2025-08" db="UniProtKB">
        <authorList>
            <consortium name="Ensembl"/>
        </authorList>
    </citation>
    <scope>IDENTIFICATION</scope>
</reference>
<feature type="region of interest" description="Disordered" evidence="1">
    <location>
        <begin position="1"/>
        <end position="46"/>
    </location>
</feature>
<proteinExistence type="predicted"/>